<keyword evidence="3" id="KW-1185">Reference proteome</keyword>
<comment type="caution">
    <text evidence="2">The sequence shown here is derived from an EMBL/GenBank/DDBJ whole genome shotgun (WGS) entry which is preliminary data.</text>
</comment>
<proteinExistence type="predicted"/>
<organism evidence="2 4">
    <name type="scientific">Cryobacterium levicorallinum</name>
    <dbReference type="NCBI Taxonomy" id="995038"/>
    <lineage>
        <taxon>Bacteria</taxon>
        <taxon>Bacillati</taxon>
        <taxon>Actinomycetota</taxon>
        <taxon>Actinomycetes</taxon>
        <taxon>Micrococcales</taxon>
        <taxon>Microbacteriaceae</taxon>
        <taxon>Cryobacterium</taxon>
    </lineage>
</organism>
<sequence>MSETSIRSHQESVIVEASAAFLYELLSDITRTGEWSPVCTSCWWDDDAEAGRVGAWFTGHNELPHRTWETRSEVVTAEHGREFAWVVGGSFVRWGFSFTAAETGTILTESWEFLPDGIAMFEDKFGEDAHAQILDRTQQAFDGIPKTLAAIKRIAEISSDAGAQTQS</sequence>
<gene>
    <name evidence="2" type="ORF">E3O11_13045</name>
    <name evidence="1" type="ORF">SAMN05216274_10524</name>
</gene>
<accession>A0A1I2ZYM3</accession>
<dbReference type="Pfam" id="PF10604">
    <property type="entry name" value="Polyketide_cyc2"/>
    <property type="match status" value="1"/>
</dbReference>
<dbReference type="STRING" id="995038.SAMN05216274_10524"/>
<dbReference type="Proteomes" id="UP000297963">
    <property type="component" value="Unassembled WGS sequence"/>
</dbReference>
<dbReference type="AlphaFoldDB" id="A0A1I2ZYM3"/>
<dbReference type="InterPro" id="IPR023393">
    <property type="entry name" value="START-like_dom_sf"/>
</dbReference>
<dbReference type="CDD" id="cd07812">
    <property type="entry name" value="SRPBCC"/>
    <property type="match status" value="1"/>
</dbReference>
<evidence type="ECO:0000313" key="1">
    <source>
        <dbReference type="EMBL" id="SFH42579.1"/>
    </source>
</evidence>
<reference evidence="1 3" key="1">
    <citation type="submission" date="2016-10" db="EMBL/GenBank/DDBJ databases">
        <authorList>
            <person name="Varghese N."/>
            <person name="Submissions S."/>
        </authorList>
    </citation>
    <scope>NUCLEOTIDE SEQUENCE [LARGE SCALE GENOMIC DNA]</scope>
    <source>
        <strain evidence="1 3">GMCC 1.11211</strain>
    </source>
</reference>
<protein>
    <submittedName>
        <fullName evidence="1">Polyketide cyclase / dehydrase and lipid transport</fullName>
    </submittedName>
    <submittedName>
        <fullName evidence="2">SRPBCC family protein</fullName>
    </submittedName>
</protein>
<dbReference type="Proteomes" id="UP000199681">
    <property type="component" value="Unassembled WGS sequence"/>
</dbReference>
<dbReference type="SUPFAM" id="SSF55961">
    <property type="entry name" value="Bet v1-like"/>
    <property type="match status" value="1"/>
</dbReference>
<evidence type="ECO:0000313" key="3">
    <source>
        <dbReference type="Proteomes" id="UP000199681"/>
    </source>
</evidence>
<dbReference type="RefSeq" id="WP_092449015.1">
    <property type="nucleotide sequence ID" value="NZ_BKAC01000004.1"/>
</dbReference>
<name>A0A1I2ZYM3_9MICO</name>
<dbReference type="InterPro" id="IPR019587">
    <property type="entry name" value="Polyketide_cyclase/dehydratase"/>
</dbReference>
<evidence type="ECO:0000313" key="4">
    <source>
        <dbReference type="Proteomes" id="UP000297963"/>
    </source>
</evidence>
<dbReference type="EMBL" id="FOPW01000005">
    <property type="protein sequence ID" value="SFH42579.1"/>
    <property type="molecule type" value="Genomic_DNA"/>
</dbReference>
<evidence type="ECO:0000313" key="2">
    <source>
        <dbReference type="EMBL" id="TFB82784.1"/>
    </source>
</evidence>
<dbReference type="Gene3D" id="3.30.530.20">
    <property type="match status" value="1"/>
</dbReference>
<dbReference type="EMBL" id="SOFE01000023">
    <property type="protein sequence ID" value="TFB82784.1"/>
    <property type="molecule type" value="Genomic_DNA"/>
</dbReference>
<reference evidence="2 4" key="2">
    <citation type="submission" date="2019-03" db="EMBL/GenBank/DDBJ databases">
        <title>Genomics of glacier-inhabiting Cryobacterium strains.</title>
        <authorList>
            <person name="Liu Q."/>
            <person name="Xin Y.-H."/>
        </authorList>
    </citation>
    <scope>NUCLEOTIDE SEQUENCE [LARGE SCALE GENOMIC DNA]</scope>
    <source>
        <strain evidence="2 4">Hh34</strain>
    </source>
</reference>